<comment type="similarity">
    <text evidence="8">Belongs to the WUS homeobox family.</text>
</comment>
<evidence type="ECO:0000256" key="3">
    <source>
        <dbReference type="ARBA" id="ARBA00023015"/>
    </source>
</evidence>
<evidence type="ECO:0000256" key="11">
    <source>
        <dbReference type="SAM" id="MobiDB-lite"/>
    </source>
</evidence>
<sequence>MARARWKPTPQQLMILQDMYKKGLTNPNSCQVQMITSHLSMYGKIQWKNVFYWFQNHKARDRQKMRKQQKQNPIPPSPPSSSSYASGPVNCQLYPNSPTIFLHQAEGTNASPHQMMKYLWKNGMMRSNGMDWMLMTDQEGEVVKHLQTQRQPIGQNVKSFIVEIKYILLVDIKDIGGISMPHIVDDAVVKGNVDLESASDQLLQQPISPIHMDFATVDHNGNASAVDVEQRLVNEENVAKVCI</sequence>
<dbReference type="Proteomes" id="UP000826656">
    <property type="component" value="Unassembled WGS sequence"/>
</dbReference>
<evidence type="ECO:0000259" key="12">
    <source>
        <dbReference type="PROSITE" id="PS50071"/>
    </source>
</evidence>
<keyword evidence="7 9" id="KW-0539">Nucleus</keyword>
<dbReference type="InterPro" id="IPR044555">
    <property type="entry name" value="WUSCHEL-like"/>
</dbReference>
<keyword evidence="2" id="KW-0217">Developmental protein</keyword>
<accession>A0ABQ7ULG9</accession>
<organism evidence="13 14">
    <name type="scientific">Solanum tuberosum</name>
    <name type="common">Potato</name>
    <dbReference type="NCBI Taxonomy" id="4113"/>
    <lineage>
        <taxon>Eukaryota</taxon>
        <taxon>Viridiplantae</taxon>
        <taxon>Streptophyta</taxon>
        <taxon>Embryophyta</taxon>
        <taxon>Tracheophyta</taxon>
        <taxon>Spermatophyta</taxon>
        <taxon>Magnoliopsida</taxon>
        <taxon>eudicotyledons</taxon>
        <taxon>Gunneridae</taxon>
        <taxon>Pentapetalae</taxon>
        <taxon>asterids</taxon>
        <taxon>lamiids</taxon>
        <taxon>Solanales</taxon>
        <taxon>Solanaceae</taxon>
        <taxon>Solanoideae</taxon>
        <taxon>Solaneae</taxon>
        <taxon>Solanum</taxon>
    </lineage>
</organism>
<evidence type="ECO:0000256" key="7">
    <source>
        <dbReference type="ARBA" id="ARBA00023242"/>
    </source>
</evidence>
<keyword evidence="3" id="KW-0805">Transcription regulation</keyword>
<dbReference type="SUPFAM" id="SSF46689">
    <property type="entry name" value="Homeodomain-like"/>
    <property type="match status" value="1"/>
</dbReference>
<feature type="domain" description="Homeobox" evidence="12">
    <location>
        <begin position="1"/>
        <end position="64"/>
    </location>
</feature>
<evidence type="ECO:0000256" key="8">
    <source>
        <dbReference type="ARBA" id="ARBA00024040"/>
    </source>
</evidence>
<comment type="caution">
    <text evidence="13">The sequence shown here is derived from an EMBL/GenBank/DDBJ whole genome shotgun (WGS) entry which is preliminary data.</text>
</comment>
<name>A0ABQ7ULG9_SOLTU</name>
<evidence type="ECO:0000256" key="10">
    <source>
        <dbReference type="RuleBase" id="RU000682"/>
    </source>
</evidence>
<evidence type="ECO:0000313" key="14">
    <source>
        <dbReference type="Proteomes" id="UP000826656"/>
    </source>
</evidence>
<proteinExistence type="inferred from homology"/>
<keyword evidence="14" id="KW-1185">Reference proteome</keyword>
<dbReference type="PROSITE" id="PS50071">
    <property type="entry name" value="HOMEOBOX_2"/>
    <property type="match status" value="1"/>
</dbReference>
<dbReference type="EMBL" id="JAIVGD010000019">
    <property type="protein sequence ID" value="KAH0750013.1"/>
    <property type="molecule type" value="Genomic_DNA"/>
</dbReference>
<dbReference type="Pfam" id="PF00046">
    <property type="entry name" value="Homeodomain"/>
    <property type="match status" value="1"/>
</dbReference>
<dbReference type="InterPro" id="IPR009057">
    <property type="entry name" value="Homeodomain-like_sf"/>
</dbReference>
<dbReference type="SMART" id="SM00389">
    <property type="entry name" value="HOX"/>
    <property type="match status" value="1"/>
</dbReference>
<gene>
    <name evidence="13" type="ORF">KY290_029245</name>
</gene>
<evidence type="ECO:0000256" key="1">
    <source>
        <dbReference type="ARBA" id="ARBA00004123"/>
    </source>
</evidence>
<dbReference type="PANTHER" id="PTHR45940">
    <property type="entry name" value="WUSCHEL-RELATED HOMEOBOX 1-RELATED"/>
    <property type="match status" value="1"/>
</dbReference>
<evidence type="ECO:0000256" key="6">
    <source>
        <dbReference type="ARBA" id="ARBA00023163"/>
    </source>
</evidence>
<keyword evidence="4 9" id="KW-0238">DNA-binding</keyword>
<evidence type="ECO:0000256" key="9">
    <source>
        <dbReference type="PROSITE-ProRule" id="PRU00108"/>
    </source>
</evidence>
<evidence type="ECO:0000313" key="13">
    <source>
        <dbReference type="EMBL" id="KAH0750013.1"/>
    </source>
</evidence>
<dbReference type="Gene3D" id="1.10.10.60">
    <property type="entry name" value="Homeodomain-like"/>
    <property type="match status" value="1"/>
</dbReference>
<dbReference type="PANTHER" id="PTHR45940:SF42">
    <property type="entry name" value="WUSCHEL-RELATED HOMEOBOX 3"/>
    <property type="match status" value="1"/>
</dbReference>
<keyword evidence="6" id="KW-0804">Transcription</keyword>
<reference evidence="13 14" key="1">
    <citation type="journal article" date="2021" name="bioRxiv">
        <title>Chromosome-scale and haplotype-resolved genome assembly of a tetraploid potato cultivar.</title>
        <authorList>
            <person name="Sun H."/>
            <person name="Jiao W.-B."/>
            <person name="Krause K."/>
            <person name="Campoy J.A."/>
            <person name="Goel M."/>
            <person name="Folz-Donahue K."/>
            <person name="Kukat C."/>
            <person name="Huettel B."/>
            <person name="Schneeberger K."/>
        </authorList>
    </citation>
    <scope>NUCLEOTIDE SEQUENCE [LARGE SCALE GENOMIC DNA]</scope>
    <source>
        <strain evidence="13">SolTubOtavaFocal</strain>
        <tissue evidence="13">Leaves</tissue>
    </source>
</reference>
<feature type="region of interest" description="Disordered" evidence="11">
    <location>
        <begin position="61"/>
        <end position="88"/>
    </location>
</feature>
<evidence type="ECO:0000256" key="2">
    <source>
        <dbReference type="ARBA" id="ARBA00022473"/>
    </source>
</evidence>
<evidence type="ECO:0000256" key="5">
    <source>
        <dbReference type="ARBA" id="ARBA00023155"/>
    </source>
</evidence>
<dbReference type="InterPro" id="IPR001356">
    <property type="entry name" value="HD"/>
</dbReference>
<keyword evidence="5 9" id="KW-0371">Homeobox</keyword>
<evidence type="ECO:0000256" key="4">
    <source>
        <dbReference type="ARBA" id="ARBA00023125"/>
    </source>
</evidence>
<comment type="subcellular location">
    <subcellularLocation>
        <location evidence="1 9 10">Nucleus</location>
    </subcellularLocation>
</comment>
<protein>
    <recommendedName>
        <fullName evidence="12">Homeobox domain-containing protein</fullName>
    </recommendedName>
</protein>
<feature type="DNA-binding region" description="Homeobox" evidence="9">
    <location>
        <begin position="3"/>
        <end position="65"/>
    </location>
</feature>